<accession>A0A223E1W6</accession>
<name>A0A223E1W6_9BACI</name>
<sequence length="188" mass="22027">MKSQERAYSTKEVSHTLEIGDSTLRKWYLALEKNGYTFIKNDRAQRLFIESDLVKLRHFQTIVQQHNMQLENAAIVVVDRFGKGAFEEVTGHVPAEKPNENRSFPHSDDHISKLLKHIEQQETFNQELSFQARNISIASHSSYTKFQKVFFIEFPVHATKIEYELFNLKHLLISKLYKKDNLCKCILV</sequence>
<dbReference type="RefSeq" id="WP_094244527.1">
    <property type="nucleotide sequence ID" value="NZ_CP017703.1"/>
</dbReference>
<evidence type="ECO:0000313" key="2">
    <source>
        <dbReference type="Proteomes" id="UP000214606"/>
    </source>
</evidence>
<dbReference type="Gene3D" id="1.10.1660.10">
    <property type="match status" value="1"/>
</dbReference>
<evidence type="ECO:0000313" key="1">
    <source>
        <dbReference type="EMBL" id="ASS89219.1"/>
    </source>
</evidence>
<protein>
    <recommendedName>
        <fullName evidence="3">HTH merR-type domain-containing protein</fullName>
    </recommendedName>
</protein>
<organism evidence="1 2">
    <name type="scientific">Aeribacillus pallidus</name>
    <dbReference type="NCBI Taxonomy" id="33936"/>
    <lineage>
        <taxon>Bacteria</taxon>
        <taxon>Bacillati</taxon>
        <taxon>Bacillota</taxon>
        <taxon>Bacilli</taxon>
        <taxon>Bacillales</taxon>
        <taxon>Bacillaceae</taxon>
        <taxon>Aeribacillus</taxon>
    </lineage>
</organism>
<gene>
    <name evidence="1" type="ORF">AP3564_02080</name>
</gene>
<dbReference type="EMBL" id="CP017703">
    <property type="protein sequence ID" value="ASS89219.1"/>
    <property type="molecule type" value="Genomic_DNA"/>
</dbReference>
<reference evidence="1 2" key="1">
    <citation type="submission" date="2016-10" db="EMBL/GenBank/DDBJ databases">
        <title>The whole genome sequencing and assembly of Aeribacillus pallidus KCTC3564 strain.</title>
        <authorList>
            <person name="Lee Y.-J."/>
            <person name="Park M.-K."/>
            <person name="Yi H."/>
            <person name="Bahn Y.-S."/>
            <person name="Kim J.F."/>
            <person name="Lee D.-W."/>
        </authorList>
    </citation>
    <scope>NUCLEOTIDE SEQUENCE [LARGE SCALE GENOMIC DNA]</scope>
    <source>
        <strain evidence="1 2">KCTC3564</strain>
    </source>
</reference>
<dbReference type="Proteomes" id="UP000214606">
    <property type="component" value="Chromosome"/>
</dbReference>
<dbReference type="KEGG" id="apak:AP3564_02080"/>
<evidence type="ECO:0008006" key="3">
    <source>
        <dbReference type="Google" id="ProtNLM"/>
    </source>
</evidence>
<proteinExistence type="predicted"/>
<dbReference type="AlphaFoldDB" id="A0A223E1W6"/>